<keyword evidence="8" id="KW-1185">Reference proteome</keyword>
<dbReference type="InterPro" id="IPR036388">
    <property type="entry name" value="WH-like_DNA-bd_sf"/>
</dbReference>
<name>A0ABQ2NB14_9ACTN</name>
<keyword evidence="4" id="KW-0238">DNA-binding</keyword>
<dbReference type="PANTHER" id="PTHR43133">
    <property type="entry name" value="RNA POLYMERASE ECF-TYPE SIGMA FACTO"/>
    <property type="match status" value="1"/>
</dbReference>
<dbReference type="InterPro" id="IPR013324">
    <property type="entry name" value="RNA_pol_sigma_r3/r4-like"/>
</dbReference>
<evidence type="ECO:0000256" key="4">
    <source>
        <dbReference type="ARBA" id="ARBA00023125"/>
    </source>
</evidence>
<dbReference type="InterPro" id="IPR013325">
    <property type="entry name" value="RNA_pol_sigma_r2"/>
</dbReference>
<evidence type="ECO:0000256" key="2">
    <source>
        <dbReference type="ARBA" id="ARBA00023015"/>
    </source>
</evidence>
<protein>
    <submittedName>
        <fullName evidence="7">RNA polymerase subunit sigma-24</fullName>
    </submittedName>
</protein>
<dbReference type="InterPro" id="IPR039425">
    <property type="entry name" value="RNA_pol_sigma-70-like"/>
</dbReference>
<evidence type="ECO:0000256" key="3">
    <source>
        <dbReference type="ARBA" id="ARBA00023082"/>
    </source>
</evidence>
<reference evidence="8" key="1">
    <citation type="journal article" date="2019" name="Int. J. Syst. Evol. Microbiol.">
        <title>The Global Catalogue of Microorganisms (GCM) 10K type strain sequencing project: providing services to taxonomists for standard genome sequencing and annotation.</title>
        <authorList>
            <consortium name="The Broad Institute Genomics Platform"/>
            <consortium name="The Broad Institute Genome Sequencing Center for Infectious Disease"/>
            <person name="Wu L."/>
            <person name="Ma J."/>
        </authorList>
    </citation>
    <scope>NUCLEOTIDE SEQUENCE [LARGE SCALE GENOMIC DNA]</scope>
    <source>
        <strain evidence="8">CGMCC 4.7371</strain>
    </source>
</reference>
<evidence type="ECO:0000313" key="7">
    <source>
        <dbReference type="EMBL" id="GGO91128.1"/>
    </source>
</evidence>
<feature type="domain" description="RNA polymerase sigma factor 70 region 4 type 2" evidence="6">
    <location>
        <begin position="102"/>
        <end position="152"/>
    </location>
</feature>
<evidence type="ECO:0000256" key="1">
    <source>
        <dbReference type="ARBA" id="ARBA00010641"/>
    </source>
</evidence>
<dbReference type="Gene3D" id="1.10.1740.10">
    <property type="match status" value="1"/>
</dbReference>
<evidence type="ECO:0000256" key="5">
    <source>
        <dbReference type="ARBA" id="ARBA00023163"/>
    </source>
</evidence>
<dbReference type="SUPFAM" id="SSF88659">
    <property type="entry name" value="Sigma3 and sigma4 domains of RNA polymerase sigma factors"/>
    <property type="match status" value="1"/>
</dbReference>
<evidence type="ECO:0000313" key="8">
    <source>
        <dbReference type="Proteomes" id="UP000655410"/>
    </source>
</evidence>
<dbReference type="Pfam" id="PF08281">
    <property type="entry name" value="Sigma70_r4_2"/>
    <property type="match status" value="1"/>
</dbReference>
<dbReference type="SUPFAM" id="SSF88946">
    <property type="entry name" value="Sigma2 domain of RNA polymerase sigma factors"/>
    <property type="match status" value="1"/>
</dbReference>
<keyword evidence="2" id="KW-0805">Transcription regulation</keyword>
<keyword evidence="3" id="KW-0731">Sigma factor</keyword>
<dbReference type="InterPro" id="IPR013249">
    <property type="entry name" value="RNA_pol_sigma70_r4_t2"/>
</dbReference>
<keyword evidence="5" id="KW-0804">Transcription</keyword>
<dbReference type="RefSeq" id="WP_188784305.1">
    <property type="nucleotide sequence ID" value="NZ_BMNI01000006.1"/>
</dbReference>
<comment type="caution">
    <text evidence="7">The sequence shown here is derived from an EMBL/GenBank/DDBJ whole genome shotgun (WGS) entry which is preliminary data.</text>
</comment>
<organism evidence="7 8">
    <name type="scientific">Nocardioides phosphati</name>
    <dbReference type="NCBI Taxonomy" id="1867775"/>
    <lineage>
        <taxon>Bacteria</taxon>
        <taxon>Bacillati</taxon>
        <taxon>Actinomycetota</taxon>
        <taxon>Actinomycetes</taxon>
        <taxon>Propionibacteriales</taxon>
        <taxon>Nocardioidaceae</taxon>
        <taxon>Nocardioides</taxon>
    </lineage>
</organism>
<dbReference type="PANTHER" id="PTHR43133:SF50">
    <property type="entry name" value="ECF RNA POLYMERASE SIGMA FACTOR SIGM"/>
    <property type="match status" value="1"/>
</dbReference>
<evidence type="ECO:0000259" key="6">
    <source>
        <dbReference type="Pfam" id="PF08281"/>
    </source>
</evidence>
<accession>A0ABQ2NB14</accession>
<proteinExistence type="inferred from homology"/>
<sequence length="163" mass="17989">MAVIELRTAPVQRPDADAALEALYAAHWQPLVRLSVLLVSDLSTAEEVVEDAFVAMHQRWHRLRDTEKALAYLRKTVASRSRAGARHRRARPDLAGAPPQLVLGAIQALPQRQREVVALRCYLQLSEADIADTLGIRRRSVRRHASEGMAALSAVSAGRSRTA</sequence>
<gene>
    <name evidence="7" type="ORF">GCM10011584_24490</name>
</gene>
<comment type="similarity">
    <text evidence="1">Belongs to the sigma-70 factor family. ECF subfamily.</text>
</comment>
<dbReference type="Gene3D" id="1.10.10.10">
    <property type="entry name" value="Winged helix-like DNA-binding domain superfamily/Winged helix DNA-binding domain"/>
    <property type="match status" value="1"/>
</dbReference>
<dbReference type="Proteomes" id="UP000655410">
    <property type="component" value="Unassembled WGS sequence"/>
</dbReference>
<dbReference type="EMBL" id="BMNI01000006">
    <property type="protein sequence ID" value="GGO91128.1"/>
    <property type="molecule type" value="Genomic_DNA"/>
</dbReference>